<feature type="domain" description="G-protein coupled receptors family 1 profile" evidence="23">
    <location>
        <begin position="363"/>
        <end position="664"/>
    </location>
</feature>
<keyword evidence="9 20" id="KW-0297">G-protein coupled receptor</keyword>
<dbReference type="PANTHER" id="PTHR24248">
    <property type="entry name" value="ADRENERGIC RECEPTOR-RELATED G-PROTEIN COUPLED RECEPTOR"/>
    <property type="match status" value="1"/>
</dbReference>
<name>A0ABQ9UQF2_SAGOE</name>
<keyword evidence="14" id="KW-0325">Glycoprotein</keyword>
<sequence length="764" mass="81554">MFIEKERGRKRKGKQGQKEGMKGKEGREKEEGGREREKEGEKESKKEKEGKKRKTEKEKKEKEKEKENERKTPGALWHFQNTKVPSALQGASTLCRREPPGLQQGRRREPGAGGKLGAAAAAGALGGRGRGRGPVGEPGAGEGRGASAGTRGPHAPDSQERLNCQLEWGAGSSGGGQTRRGRAFAPIGCRNLTRGPGAGWGGYWVPERRTRRAPKHAEVPAALPAAAAAAAAAATATALGSGGKGARRPCLRPRAAAALTRPRPPSAHPAARAPGPRHTHRPRPPQLGMGAGALVLGASDPANLSSAAPLPDGAATAARLLVPASPPASLLPPASEGPELLSQQWTAGMGLLMALIVLLIVAGNVLVIVAIAKTPRLQTLTNLFIMSLASADLVMGLLVVPFGATIVVWGRWEYGSFFCELWTSVDVLCVTASIETLCVIALDRYLAITSPFRYQSLLTRARARGLVCTVWAISALVSFLPILMHWWRAESDEARRCYNDPKCCDFVTNRAYAIASSVVSFYVPLCIMAFVYLRVFREAQKQVKKIDSCERRFLGGPQRPPSPAPAPAPPSAPGPPRPNAAAAATAPLANGRAGKRRPSRLVALREQKALKTLGIIMGVFTLCWLPFFLANVVKAFHRELVPDRLFVFFNWLGYANSAFNPIIYCRSPDFRKAFQRLLRCAHRAASRRHAAHGGRPRASGCLARPGPPPSPVAASDDDDDDVVGATPPARLLEPWAGCNGGAAADSDSSLDEPCRPGFASESKV</sequence>
<feature type="transmembrane region" description="Helical" evidence="22">
    <location>
        <begin position="645"/>
        <end position="665"/>
    </location>
</feature>
<organism evidence="24 25">
    <name type="scientific">Saguinus oedipus</name>
    <name type="common">Cotton-top tamarin</name>
    <name type="synonym">Oedipomidas oedipus</name>
    <dbReference type="NCBI Taxonomy" id="9490"/>
    <lineage>
        <taxon>Eukaryota</taxon>
        <taxon>Metazoa</taxon>
        <taxon>Chordata</taxon>
        <taxon>Craniata</taxon>
        <taxon>Vertebrata</taxon>
        <taxon>Euteleostomi</taxon>
        <taxon>Mammalia</taxon>
        <taxon>Eutheria</taxon>
        <taxon>Euarchontoglires</taxon>
        <taxon>Primates</taxon>
        <taxon>Haplorrhini</taxon>
        <taxon>Platyrrhini</taxon>
        <taxon>Cebidae</taxon>
        <taxon>Callitrichinae</taxon>
        <taxon>Saguinus</taxon>
    </lineage>
</organism>
<feature type="region of interest" description="Disordered" evidence="21">
    <location>
        <begin position="257"/>
        <end position="291"/>
    </location>
</feature>
<keyword evidence="16" id="KW-0449">Lipoprotein</keyword>
<dbReference type="InterPro" id="IPR002233">
    <property type="entry name" value="ADR_fam"/>
</dbReference>
<feature type="transmembrane region" description="Helical" evidence="22">
    <location>
        <begin position="613"/>
        <end position="633"/>
    </location>
</feature>
<evidence type="ECO:0000256" key="20">
    <source>
        <dbReference type="RuleBase" id="RU000688"/>
    </source>
</evidence>
<protein>
    <recommendedName>
        <fullName evidence="3">Beta-1 adrenergic receptor</fullName>
    </recommendedName>
    <alternativeName>
        <fullName evidence="18">Beta-1 adrenoreceptor</fullName>
    </alternativeName>
</protein>
<evidence type="ECO:0000313" key="25">
    <source>
        <dbReference type="Proteomes" id="UP001266305"/>
    </source>
</evidence>
<evidence type="ECO:0000256" key="1">
    <source>
        <dbReference type="ARBA" id="ARBA00004412"/>
    </source>
</evidence>
<dbReference type="CDD" id="cd15958">
    <property type="entry name" value="7tmA_Beta1_AR"/>
    <property type="match status" value="1"/>
</dbReference>
<comment type="subcellular location">
    <subcellularLocation>
        <location evidence="2">Cell membrane</location>
        <topology evidence="2">Multi-pass membrane protein</topology>
    </subcellularLocation>
    <subcellularLocation>
        <location evidence="1">Early endosome</location>
    </subcellularLocation>
</comment>
<feature type="compositionally biased region" description="Low complexity" evidence="21">
    <location>
        <begin position="579"/>
        <end position="592"/>
    </location>
</feature>
<evidence type="ECO:0000256" key="14">
    <source>
        <dbReference type="ARBA" id="ARBA00023180"/>
    </source>
</evidence>
<accession>A0ABQ9UQF2</accession>
<feature type="compositionally biased region" description="Pro residues" evidence="21">
    <location>
        <begin position="558"/>
        <end position="578"/>
    </location>
</feature>
<keyword evidence="5" id="KW-0597">Phosphoprotein</keyword>
<evidence type="ECO:0000256" key="15">
    <source>
        <dbReference type="ARBA" id="ARBA00023224"/>
    </source>
</evidence>
<dbReference type="PRINTS" id="PR00237">
    <property type="entry name" value="GPCRRHODOPSN"/>
</dbReference>
<evidence type="ECO:0000256" key="8">
    <source>
        <dbReference type="ARBA" id="ARBA00022989"/>
    </source>
</evidence>
<keyword evidence="4" id="KW-1003">Cell membrane</keyword>
<comment type="function">
    <text evidence="19">Beta-adrenergic receptors mediate the catecholamine-induced activation of adenylate cyclase through the action of G proteins. This receptor binds epinephrine and norepinephrine with approximately equal affinity. Mediates Ras activation through G(s)-alpha- and cAMP-mediated signaling. Involved in the regulation of sleep/wake behaviors.</text>
</comment>
<dbReference type="InterPro" id="IPR017452">
    <property type="entry name" value="GPCR_Rhodpsn_7TM"/>
</dbReference>
<evidence type="ECO:0000256" key="12">
    <source>
        <dbReference type="ARBA" id="ARBA00023157"/>
    </source>
</evidence>
<proteinExistence type="inferred from homology"/>
<keyword evidence="12" id="KW-1015">Disulfide bond</keyword>
<evidence type="ECO:0000256" key="21">
    <source>
        <dbReference type="SAM" id="MobiDB-lite"/>
    </source>
</evidence>
<evidence type="ECO:0000256" key="16">
    <source>
        <dbReference type="ARBA" id="ARBA00023288"/>
    </source>
</evidence>
<dbReference type="Pfam" id="PF00001">
    <property type="entry name" value="7tm_1"/>
    <property type="match status" value="1"/>
</dbReference>
<feature type="transmembrane region" description="Helical" evidence="22">
    <location>
        <begin position="383"/>
        <end position="409"/>
    </location>
</feature>
<dbReference type="Proteomes" id="UP001266305">
    <property type="component" value="Unassembled WGS sequence"/>
</dbReference>
<evidence type="ECO:0000256" key="5">
    <source>
        <dbReference type="ARBA" id="ARBA00022553"/>
    </source>
</evidence>
<gene>
    <name evidence="24" type="primary">ADRB1</name>
    <name evidence="24" type="ORF">P7K49_024475</name>
</gene>
<keyword evidence="10 22" id="KW-0472">Membrane</keyword>
<keyword evidence="25" id="KW-1185">Reference proteome</keyword>
<evidence type="ECO:0000256" key="3">
    <source>
        <dbReference type="ARBA" id="ARBA00022028"/>
    </source>
</evidence>
<dbReference type="PRINTS" id="PR00561">
    <property type="entry name" value="ADRENRGCB1AR"/>
</dbReference>
<feature type="transmembrane region" description="Helical" evidence="22">
    <location>
        <begin position="463"/>
        <end position="487"/>
    </location>
</feature>
<comment type="similarity">
    <text evidence="20">Belongs to the G-protein coupled receptor 1 family.</text>
</comment>
<dbReference type="SMART" id="SM01381">
    <property type="entry name" value="7TM_GPCR_Srsx"/>
    <property type="match status" value="1"/>
</dbReference>
<dbReference type="PROSITE" id="PS00237">
    <property type="entry name" value="G_PROTEIN_RECEP_F1_1"/>
    <property type="match status" value="1"/>
</dbReference>
<evidence type="ECO:0000256" key="17">
    <source>
        <dbReference type="ARBA" id="ARBA00026008"/>
    </source>
</evidence>
<feature type="compositionally biased region" description="Basic and acidic residues" evidence="21">
    <location>
        <begin position="16"/>
        <end position="72"/>
    </location>
</feature>
<evidence type="ECO:0000256" key="13">
    <source>
        <dbReference type="ARBA" id="ARBA00023170"/>
    </source>
</evidence>
<evidence type="ECO:0000256" key="18">
    <source>
        <dbReference type="ARBA" id="ARBA00032462"/>
    </source>
</evidence>
<dbReference type="PANTHER" id="PTHR24248:SF54">
    <property type="entry name" value="BETA-1 ADRENERGIC RECEPTOR"/>
    <property type="match status" value="1"/>
</dbReference>
<keyword evidence="7" id="KW-0967">Endosome</keyword>
<dbReference type="InterPro" id="IPR000507">
    <property type="entry name" value="ADRB1_rcpt"/>
</dbReference>
<dbReference type="InterPro" id="IPR000276">
    <property type="entry name" value="GPCR_Rhodpsn"/>
</dbReference>
<evidence type="ECO:0000256" key="10">
    <source>
        <dbReference type="ARBA" id="ARBA00023136"/>
    </source>
</evidence>
<evidence type="ECO:0000313" key="24">
    <source>
        <dbReference type="EMBL" id="KAK2099024.1"/>
    </source>
</evidence>
<dbReference type="Gene3D" id="1.20.1070.10">
    <property type="entry name" value="Rhodopsin 7-helix transmembrane proteins"/>
    <property type="match status" value="1"/>
</dbReference>
<feature type="region of interest" description="Disordered" evidence="21">
    <location>
        <begin position="689"/>
        <end position="764"/>
    </location>
</feature>
<feature type="transmembrane region" description="Helical" evidence="22">
    <location>
        <begin position="345"/>
        <end position="371"/>
    </location>
</feature>
<feature type="region of interest" description="Disordered" evidence="21">
    <location>
        <begin position="557"/>
        <end position="594"/>
    </location>
</feature>
<keyword evidence="15 20" id="KW-0807">Transducer</keyword>
<keyword evidence="13 20" id="KW-0675">Receptor</keyword>
<evidence type="ECO:0000259" key="23">
    <source>
        <dbReference type="PROSITE" id="PS50262"/>
    </source>
</evidence>
<feature type="region of interest" description="Disordered" evidence="21">
    <location>
        <begin position="1"/>
        <end position="160"/>
    </location>
</feature>
<dbReference type="PROSITE" id="PS50262">
    <property type="entry name" value="G_PROTEIN_RECEP_F1_2"/>
    <property type="match status" value="1"/>
</dbReference>
<keyword evidence="8 22" id="KW-1133">Transmembrane helix</keyword>
<dbReference type="PRINTS" id="PR01103">
    <property type="entry name" value="ADRENERGICR"/>
</dbReference>
<feature type="compositionally biased region" description="Gly residues" evidence="21">
    <location>
        <begin position="124"/>
        <end position="146"/>
    </location>
</feature>
<evidence type="ECO:0000256" key="9">
    <source>
        <dbReference type="ARBA" id="ARBA00023040"/>
    </source>
</evidence>
<reference evidence="24 25" key="1">
    <citation type="submission" date="2023-05" db="EMBL/GenBank/DDBJ databases">
        <title>B98-5 Cell Line De Novo Hybrid Assembly: An Optical Mapping Approach.</title>
        <authorList>
            <person name="Kananen K."/>
            <person name="Auerbach J.A."/>
            <person name="Kautto E."/>
            <person name="Blachly J.S."/>
        </authorList>
    </citation>
    <scope>NUCLEOTIDE SEQUENCE [LARGE SCALE GENOMIC DNA]</scope>
    <source>
        <strain evidence="24">B95-8</strain>
        <tissue evidence="24">Cell line</tissue>
    </source>
</reference>
<comment type="subunit">
    <text evidence="17">Interacts (via C-terminus PDZ motif) with RAPGEF2; the interaction is direct. Interacts with GOPC, MAGI3 and DLG4.</text>
</comment>
<evidence type="ECO:0000256" key="22">
    <source>
        <dbReference type="SAM" id="Phobius"/>
    </source>
</evidence>
<feature type="transmembrane region" description="Helical" evidence="22">
    <location>
        <begin position="511"/>
        <end position="535"/>
    </location>
</feature>
<evidence type="ECO:0000256" key="4">
    <source>
        <dbReference type="ARBA" id="ARBA00022475"/>
    </source>
</evidence>
<feature type="compositionally biased region" description="Polar residues" evidence="21">
    <location>
        <begin position="79"/>
        <end position="92"/>
    </location>
</feature>
<keyword evidence="6 20" id="KW-0812">Transmembrane</keyword>
<dbReference type="SUPFAM" id="SSF81321">
    <property type="entry name" value="Family A G protein-coupled receptor-like"/>
    <property type="match status" value="1"/>
</dbReference>
<comment type="caution">
    <text evidence="24">The sequence shown here is derived from an EMBL/GenBank/DDBJ whole genome shotgun (WGS) entry which is preliminary data.</text>
</comment>
<dbReference type="EMBL" id="JASSZA010000011">
    <property type="protein sequence ID" value="KAK2099024.1"/>
    <property type="molecule type" value="Genomic_DNA"/>
</dbReference>
<keyword evidence="11" id="KW-0564">Palmitate</keyword>
<evidence type="ECO:0000256" key="19">
    <source>
        <dbReference type="ARBA" id="ARBA00045239"/>
    </source>
</evidence>
<evidence type="ECO:0000256" key="11">
    <source>
        <dbReference type="ARBA" id="ARBA00023139"/>
    </source>
</evidence>
<evidence type="ECO:0000256" key="6">
    <source>
        <dbReference type="ARBA" id="ARBA00022692"/>
    </source>
</evidence>
<evidence type="ECO:0000256" key="2">
    <source>
        <dbReference type="ARBA" id="ARBA00004651"/>
    </source>
</evidence>
<feature type="transmembrane region" description="Helical" evidence="22">
    <location>
        <begin position="421"/>
        <end position="442"/>
    </location>
</feature>
<evidence type="ECO:0000256" key="7">
    <source>
        <dbReference type="ARBA" id="ARBA00022753"/>
    </source>
</evidence>